<reference evidence="2 3" key="1">
    <citation type="journal article" date="2019" name="Commun. Biol.">
        <title>The bagworm genome reveals a unique fibroin gene that provides high tensile strength.</title>
        <authorList>
            <person name="Kono N."/>
            <person name="Nakamura H."/>
            <person name="Ohtoshi R."/>
            <person name="Tomita M."/>
            <person name="Numata K."/>
            <person name="Arakawa K."/>
        </authorList>
    </citation>
    <scope>NUCLEOTIDE SEQUENCE [LARGE SCALE GENOMIC DNA]</scope>
</reference>
<keyword evidence="3" id="KW-1185">Reference proteome</keyword>
<evidence type="ECO:0000313" key="2">
    <source>
        <dbReference type="EMBL" id="GBP84195.1"/>
    </source>
</evidence>
<gene>
    <name evidence="2" type="ORF">EVAR_61390_1</name>
</gene>
<name>A0A4C1ZC60_EUMVA</name>
<feature type="compositionally biased region" description="Basic and acidic residues" evidence="1">
    <location>
        <begin position="20"/>
        <end position="36"/>
    </location>
</feature>
<sequence length="91" mass="10274">MPNTFIPKIGRPSHEAPAQDVDRSGDESGDRSDDFYSFTERGRTARECRRRVTCYGRHLKDVAWHRCHREPSRVGSCSPTRPGAVCGGRVE</sequence>
<protein>
    <submittedName>
        <fullName evidence="2">Uncharacterized protein</fullName>
    </submittedName>
</protein>
<organism evidence="2 3">
    <name type="scientific">Eumeta variegata</name>
    <name type="common">Bagworm moth</name>
    <name type="synonym">Eumeta japonica</name>
    <dbReference type="NCBI Taxonomy" id="151549"/>
    <lineage>
        <taxon>Eukaryota</taxon>
        <taxon>Metazoa</taxon>
        <taxon>Ecdysozoa</taxon>
        <taxon>Arthropoda</taxon>
        <taxon>Hexapoda</taxon>
        <taxon>Insecta</taxon>
        <taxon>Pterygota</taxon>
        <taxon>Neoptera</taxon>
        <taxon>Endopterygota</taxon>
        <taxon>Lepidoptera</taxon>
        <taxon>Glossata</taxon>
        <taxon>Ditrysia</taxon>
        <taxon>Tineoidea</taxon>
        <taxon>Psychidae</taxon>
        <taxon>Oiketicinae</taxon>
        <taxon>Eumeta</taxon>
    </lineage>
</organism>
<evidence type="ECO:0000313" key="3">
    <source>
        <dbReference type="Proteomes" id="UP000299102"/>
    </source>
</evidence>
<accession>A0A4C1ZC60</accession>
<evidence type="ECO:0000256" key="1">
    <source>
        <dbReference type="SAM" id="MobiDB-lite"/>
    </source>
</evidence>
<dbReference type="Proteomes" id="UP000299102">
    <property type="component" value="Unassembled WGS sequence"/>
</dbReference>
<feature type="region of interest" description="Disordered" evidence="1">
    <location>
        <begin position="1"/>
        <end position="36"/>
    </location>
</feature>
<feature type="region of interest" description="Disordered" evidence="1">
    <location>
        <begin position="71"/>
        <end position="91"/>
    </location>
</feature>
<comment type="caution">
    <text evidence="2">The sequence shown here is derived from an EMBL/GenBank/DDBJ whole genome shotgun (WGS) entry which is preliminary data.</text>
</comment>
<dbReference type="AlphaFoldDB" id="A0A4C1ZC60"/>
<proteinExistence type="predicted"/>
<dbReference type="EMBL" id="BGZK01001664">
    <property type="protein sequence ID" value="GBP84195.1"/>
    <property type="molecule type" value="Genomic_DNA"/>
</dbReference>